<accession>A0A086QKF2</accession>
<organism evidence="1 2">
    <name type="scientific">Toxoplasma gondii MAS</name>
    <dbReference type="NCBI Taxonomy" id="943118"/>
    <lineage>
        <taxon>Eukaryota</taxon>
        <taxon>Sar</taxon>
        <taxon>Alveolata</taxon>
        <taxon>Apicomplexa</taxon>
        <taxon>Conoidasida</taxon>
        <taxon>Coccidia</taxon>
        <taxon>Eucoccidiorida</taxon>
        <taxon>Eimeriorina</taxon>
        <taxon>Sarcocystidae</taxon>
        <taxon>Toxoplasma</taxon>
    </lineage>
</organism>
<reference evidence="1 2" key="1">
    <citation type="submission" date="2014-04" db="EMBL/GenBank/DDBJ databases">
        <authorList>
            <person name="Sibley D."/>
            <person name="Venepally P."/>
            <person name="Karamycheva S."/>
            <person name="Hadjithomas M."/>
            <person name="Khan A."/>
            <person name="Brunk B."/>
            <person name="Roos D."/>
            <person name="Caler E."/>
            <person name="Lorenzi H."/>
        </authorList>
    </citation>
    <scope>NUCLEOTIDE SEQUENCE [LARGE SCALE GENOMIC DNA]</scope>
    <source>
        <strain evidence="1 2">MAS</strain>
    </source>
</reference>
<dbReference type="VEuPathDB" id="ToxoDB:TGMAS_414690"/>
<gene>
    <name evidence="1" type="ORF">TGMAS_414690</name>
</gene>
<proteinExistence type="predicted"/>
<feature type="non-terminal residue" evidence="1">
    <location>
        <position position="1"/>
    </location>
</feature>
<evidence type="ECO:0000313" key="2">
    <source>
        <dbReference type="Proteomes" id="UP000028821"/>
    </source>
</evidence>
<comment type="caution">
    <text evidence="1">The sequence shown here is derived from an EMBL/GenBank/DDBJ whole genome shotgun (WGS) entry which is preliminary data.</text>
</comment>
<protein>
    <submittedName>
        <fullName evidence="1">Uncharacterized protein</fullName>
    </submittedName>
</protein>
<name>A0A086QKF2_TOXGO</name>
<dbReference type="EMBL" id="AEXC02001429">
    <property type="protein sequence ID" value="KFH13084.1"/>
    <property type="molecule type" value="Genomic_DNA"/>
</dbReference>
<dbReference type="Proteomes" id="UP000028821">
    <property type="component" value="Unassembled WGS sequence"/>
</dbReference>
<dbReference type="AlphaFoldDB" id="A0A086QKF2"/>
<sequence>LEDLRNLLAPLESPRLPAGPVGRATRGDSNCAQFLASRVRQLCRVLPQKENPTRVPPGKTRLFLHALWWERLSGAASLGFSVLAELSARLAFSRADPAFFV</sequence>
<evidence type="ECO:0000313" key="1">
    <source>
        <dbReference type="EMBL" id="KFH13084.1"/>
    </source>
</evidence>